<dbReference type="InterPro" id="IPR016181">
    <property type="entry name" value="Acyl_CoA_acyltransferase"/>
</dbReference>
<dbReference type="PANTHER" id="PTHR43441:SF6">
    <property type="entry name" value="N-ACETYLTRANSFERASE DOMAIN-CONTAINING PROTEIN"/>
    <property type="match status" value="1"/>
</dbReference>
<dbReference type="Proteomes" id="UP001596138">
    <property type="component" value="Unassembled WGS sequence"/>
</dbReference>
<reference evidence="3" key="1">
    <citation type="journal article" date="2019" name="Int. J. Syst. Evol. Microbiol.">
        <title>The Global Catalogue of Microorganisms (GCM) 10K type strain sequencing project: providing services to taxonomists for standard genome sequencing and annotation.</title>
        <authorList>
            <consortium name="The Broad Institute Genomics Platform"/>
            <consortium name="The Broad Institute Genome Sequencing Center for Infectious Disease"/>
            <person name="Wu L."/>
            <person name="Ma J."/>
        </authorList>
    </citation>
    <scope>NUCLEOTIDE SEQUENCE [LARGE SCALE GENOMIC DNA]</scope>
    <source>
        <strain evidence="3">CGMCC 4.7317</strain>
    </source>
</reference>
<protein>
    <submittedName>
        <fullName evidence="2">GNAT family N-acetyltransferase</fullName>
        <ecNumber evidence="2">2.3.-.-</ecNumber>
    </submittedName>
</protein>
<feature type="domain" description="N-acetyltransferase" evidence="1">
    <location>
        <begin position="10"/>
        <end position="167"/>
    </location>
</feature>
<keyword evidence="3" id="KW-1185">Reference proteome</keyword>
<gene>
    <name evidence="2" type="ORF">ACFQGU_11755</name>
</gene>
<name>A0ABW1T3F1_9ACTN</name>
<dbReference type="SUPFAM" id="SSF55729">
    <property type="entry name" value="Acyl-CoA N-acyltransferases (Nat)"/>
    <property type="match status" value="1"/>
</dbReference>
<dbReference type="GO" id="GO:0016746">
    <property type="term" value="F:acyltransferase activity"/>
    <property type="evidence" value="ECO:0007669"/>
    <property type="project" value="UniProtKB-KW"/>
</dbReference>
<dbReference type="PROSITE" id="PS51186">
    <property type="entry name" value="GNAT"/>
    <property type="match status" value="1"/>
</dbReference>
<evidence type="ECO:0000259" key="1">
    <source>
        <dbReference type="PROSITE" id="PS51186"/>
    </source>
</evidence>
<dbReference type="RefSeq" id="WP_386766869.1">
    <property type="nucleotide sequence ID" value="NZ_JBHSTI010000008.1"/>
</dbReference>
<accession>A0ABW1T3F1</accession>
<comment type="caution">
    <text evidence="2">The sequence shown here is derived from an EMBL/GenBank/DDBJ whole genome shotgun (WGS) entry which is preliminary data.</text>
</comment>
<organism evidence="2 3">
    <name type="scientific">Longivirga aurantiaca</name>
    <dbReference type="NCBI Taxonomy" id="1837743"/>
    <lineage>
        <taxon>Bacteria</taxon>
        <taxon>Bacillati</taxon>
        <taxon>Actinomycetota</taxon>
        <taxon>Actinomycetes</taxon>
        <taxon>Sporichthyales</taxon>
        <taxon>Sporichthyaceae</taxon>
        <taxon>Longivirga</taxon>
    </lineage>
</organism>
<evidence type="ECO:0000313" key="2">
    <source>
        <dbReference type="EMBL" id="MFC6238555.1"/>
    </source>
</evidence>
<keyword evidence="2" id="KW-0012">Acyltransferase</keyword>
<proteinExistence type="predicted"/>
<evidence type="ECO:0000313" key="3">
    <source>
        <dbReference type="Proteomes" id="UP001596138"/>
    </source>
</evidence>
<sequence>MPTRIVTARLVLEALTTAEAAAIRADDRSGRSWADDYPTEGDRVVAAVVGEAGDHYDEGTALGPLQIRLGSTGEAVGGVGFLSAPDPDGVVEVGYGLADSVQGNGYATEALSAVVGWAVAHGVVAVEAMTAPDNVPSHRVLERCGFERAGEIDTDEGRLLRWLRRLR</sequence>
<keyword evidence="2" id="KW-0808">Transferase</keyword>
<dbReference type="EMBL" id="JBHSTI010000008">
    <property type="protein sequence ID" value="MFC6238555.1"/>
    <property type="molecule type" value="Genomic_DNA"/>
</dbReference>
<dbReference type="Pfam" id="PF13302">
    <property type="entry name" value="Acetyltransf_3"/>
    <property type="match status" value="1"/>
</dbReference>
<dbReference type="EC" id="2.3.-.-" evidence="2"/>
<dbReference type="InterPro" id="IPR000182">
    <property type="entry name" value="GNAT_dom"/>
</dbReference>
<dbReference type="InterPro" id="IPR051908">
    <property type="entry name" value="Ribosomal_N-acetyltransferase"/>
</dbReference>
<dbReference type="PANTHER" id="PTHR43441">
    <property type="entry name" value="RIBOSOMAL-PROTEIN-SERINE ACETYLTRANSFERASE"/>
    <property type="match status" value="1"/>
</dbReference>
<dbReference type="Gene3D" id="3.40.630.30">
    <property type="match status" value="1"/>
</dbReference>